<dbReference type="GO" id="GO:0005789">
    <property type="term" value="C:endoplasmic reticulum membrane"/>
    <property type="evidence" value="ECO:0007669"/>
    <property type="project" value="UniProtKB-SubCell"/>
</dbReference>
<dbReference type="EMBL" id="CP138899">
    <property type="protein sequence ID" value="WPK27462.1"/>
    <property type="molecule type" value="Genomic_DNA"/>
</dbReference>
<comment type="similarity">
    <text evidence="13">Belongs to the group II decarboxylase family. Sphingosine-1-phosphate lyase subfamily.</text>
</comment>
<keyword evidence="5 18" id="KW-0812">Transmembrane</keyword>
<dbReference type="InterPro" id="IPR002129">
    <property type="entry name" value="PyrdxlP-dep_de-COase"/>
</dbReference>
<keyword evidence="6" id="KW-0256">Endoplasmic reticulum</keyword>
<evidence type="ECO:0000256" key="5">
    <source>
        <dbReference type="ARBA" id="ARBA00022692"/>
    </source>
</evidence>
<dbReference type="GO" id="GO:0030170">
    <property type="term" value="F:pyridoxal phosphate binding"/>
    <property type="evidence" value="ECO:0007669"/>
    <property type="project" value="InterPro"/>
</dbReference>
<dbReference type="RefSeq" id="XP_062879840.1">
    <property type="nucleotide sequence ID" value="XM_063023770.1"/>
</dbReference>
<comment type="subcellular location">
    <subcellularLocation>
        <location evidence="2">Endoplasmic reticulum membrane</location>
        <topology evidence="2">Single-pass membrane protein</topology>
    </subcellularLocation>
</comment>
<dbReference type="Gene3D" id="3.90.1150.10">
    <property type="entry name" value="Aspartate Aminotransferase, domain 1"/>
    <property type="match status" value="1"/>
</dbReference>
<organism evidence="19 20">
    <name type="scientific">Australozyma saopauloensis</name>
    <dbReference type="NCBI Taxonomy" id="291208"/>
    <lineage>
        <taxon>Eukaryota</taxon>
        <taxon>Fungi</taxon>
        <taxon>Dikarya</taxon>
        <taxon>Ascomycota</taxon>
        <taxon>Saccharomycotina</taxon>
        <taxon>Pichiomycetes</taxon>
        <taxon>Metschnikowiaceae</taxon>
        <taxon>Australozyma</taxon>
    </lineage>
</organism>
<dbReference type="SUPFAM" id="SSF53383">
    <property type="entry name" value="PLP-dependent transferases"/>
    <property type="match status" value="1"/>
</dbReference>
<dbReference type="PANTHER" id="PTHR42735">
    <property type="match status" value="1"/>
</dbReference>
<name>A0AAX4HHA2_9ASCO</name>
<reference evidence="19 20" key="1">
    <citation type="submission" date="2023-10" db="EMBL/GenBank/DDBJ databases">
        <title>Draft Genome Sequence of Candida saopaulonensis from a very Premature Infant with Sepsis.</title>
        <authorList>
            <person name="Ning Y."/>
            <person name="Dai R."/>
            <person name="Xiao M."/>
            <person name="Xu Y."/>
            <person name="Yan Q."/>
            <person name="Zhang L."/>
        </authorList>
    </citation>
    <scope>NUCLEOTIDE SEQUENCE [LARGE SCALE GENOMIC DNA]</scope>
    <source>
        <strain evidence="19 20">19XY460</strain>
    </source>
</reference>
<comment type="pathway">
    <text evidence="3">Lipid metabolism; sphingolipid metabolism.</text>
</comment>
<dbReference type="InterPro" id="IPR015421">
    <property type="entry name" value="PyrdxlP-dep_Trfase_major"/>
</dbReference>
<evidence type="ECO:0000256" key="18">
    <source>
        <dbReference type="SAM" id="Phobius"/>
    </source>
</evidence>
<dbReference type="Gene3D" id="6.10.140.2150">
    <property type="match status" value="1"/>
</dbReference>
<sequence length="590" mass="64771">MPFADSFLANKIYGQPYLPQNVPQLLFLGEIYLHNLRTRASNYATTVYLQNQPWGYISLAKDIVFVVVLLAFVLRILLPLLTYGPTKVLYDFWHQTQKYGAAIFMKLPPVKRKVDAEVAKTVAVIDEKVVKNDPSLLQFLSLPLKGLDSTSVLNEVDSLLLVLDHSDWENGKVSGAVYHGGLDLLLLQLKVYEKYSVGNQLHPDVFPGIRKMEAEVVAMVLGLFNAPQLGCGCSTSGGTESLLLAGLAAREYARKHRGVRHPEVIAPVTVHAGIEKACAYFGMRLHKVALDPKSFKVDIRKVKSLINSNTVLLVGSAPNYPHGIIDDIALLSDLAVRYNIPLHVDACLGLFIVTFLERSRVHGSKKIPLFDFRLPGVTSISCDTHKYGFAPKGSSIIMYRTPELRQCQYYVLSDWTGGMYGSPTLAGSRPGALMAGCWATLINIGVEGYEKSCFDIVSVTNTVRRAIESESLLKKHLQILGDPIASVLAFTCRSSSNINIYLLGDVMTSKGWHLASLQNPAALHFAFTRLTVPAVNEFIADLIESVRELKDIKNKSTGDTAALYGVAGSVSTAGIADRIIVAFLDALYKL</sequence>
<comment type="cofactor">
    <cofactor evidence="1 16 17">
        <name>pyridoxal 5'-phosphate</name>
        <dbReference type="ChEBI" id="CHEBI:597326"/>
    </cofactor>
</comment>
<evidence type="ECO:0000256" key="8">
    <source>
        <dbReference type="ARBA" id="ARBA00022919"/>
    </source>
</evidence>
<evidence type="ECO:0000256" key="7">
    <source>
        <dbReference type="ARBA" id="ARBA00022898"/>
    </source>
</evidence>
<dbReference type="InterPro" id="IPR050477">
    <property type="entry name" value="GrpII_AminoAcid_Decarb"/>
</dbReference>
<evidence type="ECO:0000256" key="11">
    <source>
        <dbReference type="ARBA" id="ARBA00023136"/>
    </source>
</evidence>
<evidence type="ECO:0000256" key="10">
    <source>
        <dbReference type="ARBA" id="ARBA00023098"/>
    </source>
</evidence>
<dbReference type="FunFam" id="3.40.640.10:FF:000020">
    <property type="entry name" value="sphingosine-1-phosphate lyase 1"/>
    <property type="match status" value="1"/>
</dbReference>
<evidence type="ECO:0000256" key="3">
    <source>
        <dbReference type="ARBA" id="ARBA00004760"/>
    </source>
</evidence>
<dbReference type="Pfam" id="PF00282">
    <property type="entry name" value="Pyridoxal_deC"/>
    <property type="match status" value="1"/>
</dbReference>
<evidence type="ECO:0000256" key="16">
    <source>
        <dbReference type="PIRSR" id="PIRSR602129-50"/>
    </source>
</evidence>
<proteinExistence type="inferred from homology"/>
<evidence type="ECO:0000256" key="12">
    <source>
        <dbReference type="ARBA" id="ARBA00023239"/>
    </source>
</evidence>
<dbReference type="GO" id="GO:0019752">
    <property type="term" value="P:carboxylic acid metabolic process"/>
    <property type="evidence" value="ECO:0007669"/>
    <property type="project" value="InterPro"/>
</dbReference>
<keyword evidence="10" id="KW-0443">Lipid metabolism</keyword>
<evidence type="ECO:0000256" key="9">
    <source>
        <dbReference type="ARBA" id="ARBA00022989"/>
    </source>
</evidence>
<evidence type="ECO:0000313" key="19">
    <source>
        <dbReference type="EMBL" id="WPK27462.1"/>
    </source>
</evidence>
<protein>
    <recommendedName>
        <fullName evidence="14">sphinganine-1-phosphate aldolase</fullName>
        <ecNumber evidence="14">4.1.2.27</ecNumber>
    </recommendedName>
    <alternativeName>
        <fullName evidence="15">Sphingosine-1-phosphate aldolase</fullName>
    </alternativeName>
</protein>
<accession>A0AAX4HHA2</accession>
<gene>
    <name evidence="19" type="ORF">PUMCH_004850</name>
</gene>
<evidence type="ECO:0000256" key="13">
    <source>
        <dbReference type="ARBA" id="ARBA00038302"/>
    </source>
</evidence>
<dbReference type="InterPro" id="IPR015424">
    <property type="entry name" value="PyrdxlP-dep_Trfase"/>
</dbReference>
<evidence type="ECO:0000256" key="4">
    <source>
        <dbReference type="ARBA" id="ARBA00004991"/>
    </source>
</evidence>
<keyword evidence="7 16" id="KW-0663">Pyridoxal phosphate</keyword>
<dbReference type="Gene3D" id="3.40.640.10">
    <property type="entry name" value="Type I PLP-dependent aspartate aminotransferase-like (Major domain)"/>
    <property type="match status" value="1"/>
</dbReference>
<dbReference type="KEGG" id="asau:88175910"/>
<keyword evidence="11 18" id="KW-0472">Membrane</keyword>
<evidence type="ECO:0000256" key="6">
    <source>
        <dbReference type="ARBA" id="ARBA00022824"/>
    </source>
</evidence>
<dbReference type="GO" id="GO:0008117">
    <property type="term" value="F:sphinganine-1-phosphate aldolase activity"/>
    <property type="evidence" value="ECO:0007669"/>
    <property type="project" value="UniProtKB-EC"/>
</dbReference>
<evidence type="ECO:0000256" key="2">
    <source>
        <dbReference type="ARBA" id="ARBA00004389"/>
    </source>
</evidence>
<evidence type="ECO:0000313" key="20">
    <source>
        <dbReference type="Proteomes" id="UP001338582"/>
    </source>
</evidence>
<evidence type="ECO:0000256" key="14">
    <source>
        <dbReference type="ARBA" id="ARBA00038965"/>
    </source>
</evidence>
<evidence type="ECO:0000256" key="15">
    <source>
        <dbReference type="ARBA" id="ARBA00042568"/>
    </source>
</evidence>
<keyword evidence="20" id="KW-1185">Reference proteome</keyword>
<keyword evidence="9 18" id="KW-1133">Transmembrane helix</keyword>
<evidence type="ECO:0000256" key="1">
    <source>
        <dbReference type="ARBA" id="ARBA00001933"/>
    </source>
</evidence>
<dbReference type="GeneID" id="88175910"/>
<dbReference type="AlphaFoldDB" id="A0AAX4HHA2"/>
<feature type="modified residue" description="N6-(pyridoxal phosphate)lysine" evidence="16">
    <location>
        <position position="386"/>
    </location>
</feature>
<keyword evidence="12 17" id="KW-0456">Lyase</keyword>
<keyword evidence="8" id="KW-0746">Sphingolipid metabolism</keyword>
<dbReference type="Proteomes" id="UP001338582">
    <property type="component" value="Chromosome 6"/>
</dbReference>
<dbReference type="EC" id="4.1.2.27" evidence="14"/>
<feature type="transmembrane region" description="Helical" evidence="18">
    <location>
        <begin position="63"/>
        <end position="83"/>
    </location>
</feature>
<dbReference type="GO" id="GO:0030149">
    <property type="term" value="P:sphingolipid catabolic process"/>
    <property type="evidence" value="ECO:0007669"/>
    <property type="project" value="TreeGrafter"/>
</dbReference>
<dbReference type="InterPro" id="IPR015422">
    <property type="entry name" value="PyrdxlP-dep_Trfase_small"/>
</dbReference>
<evidence type="ECO:0000256" key="17">
    <source>
        <dbReference type="RuleBase" id="RU000382"/>
    </source>
</evidence>
<dbReference type="PANTHER" id="PTHR42735:SF6">
    <property type="entry name" value="SPHINGOSINE-1-PHOSPHATE LYASE 1"/>
    <property type="match status" value="1"/>
</dbReference>
<comment type="pathway">
    <text evidence="4">Sphingolipid metabolism.</text>
</comment>